<feature type="signal peptide" evidence="1">
    <location>
        <begin position="1"/>
        <end position="22"/>
    </location>
</feature>
<reference evidence="3" key="1">
    <citation type="submission" date="2017-02" db="EMBL/GenBank/DDBJ databases">
        <authorList>
            <person name="Varghese N."/>
            <person name="Submissions S."/>
        </authorList>
    </citation>
    <scope>NUCLEOTIDE SEQUENCE [LARGE SCALE GENOMIC DNA]</scope>
    <source>
        <strain evidence="3">DSM 22385</strain>
    </source>
</reference>
<feature type="chain" id="PRO_5012820835" description="CarboxypepD_reg-like domain-containing protein" evidence="1">
    <location>
        <begin position="23"/>
        <end position="254"/>
    </location>
</feature>
<keyword evidence="1" id="KW-0732">Signal</keyword>
<organism evidence="2 3">
    <name type="scientific">Daejeonella lutea</name>
    <dbReference type="NCBI Taxonomy" id="572036"/>
    <lineage>
        <taxon>Bacteria</taxon>
        <taxon>Pseudomonadati</taxon>
        <taxon>Bacteroidota</taxon>
        <taxon>Sphingobacteriia</taxon>
        <taxon>Sphingobacteriales</taxon>
        <taxon>Sphingobacteriaceae</taxon>
        <taxon>Daejeonella</taxon>
    </lineage>
</organism>
<evidence type="ECO:0000256" key="1">
    <source>
        <dbReference type="SAM" id="SignalP"/>
    </source>
</evidence>
<dbReference type="Proteomes" id="UP000189981">
    <property type="component" value="Unassembled WGS sequence"/>
</dbReference>
<dbReference type="RefSeq" id="WP_079703259.1">
    <property type="nucleotide sequence ID" value="NZ_FUYR01000002.1"/>
</dbReference>
<keyword evidence="3" id="KW-1185">Reference proteome</keyword>
<dbReference type="STRING" id="572036.SAMN05661099_2501"/>
<evidence type="ECO:0000313" key="3">
    <source>
        <dbReference type="Proteomes" id="UP000189981"/>
    </source>
</evidence>
<name>A0A1T5DPZ8_9SPHI</name>
<proteinExistence type="predicted"/>
<protein>
    <recommendedName>
        <fullName evidence="4">CarboxypepD_reg-like domain-containing protein</fullName>
    </recommendedName>
</protein>
<evidence type="ECO:0008006" key="4">
    <source>
        <dbReference type="Google" id="ProtNLM"/>
    </source>
</evidence>
<accession>A0A1T5DPZ8</accession>
<dbReference type="OrthoDB" id="714262at2"/>
<evidence type="ECO:0000313" key="2">
    <source>
        <dbReference type="EMBL" id="SKB73610.1"/>
    </source>
</evidence>
<dbReference type="EMBL" id="FUYR01000002">
    <property type="protein sequence ID" value="SKB73610.1"/>
    <property type="molecule type" value="Genomic_DNA"/>
</dbReference>
<dbReference type="AlphaFoldDB" id="A0A1T5DPZ8"/>
<sequence>MKLKKIIYILLLLVLSNGKLFAQDKPVQGIVFDMDSKQRLTRVYIYNTRTGAGFYNTTKGEFKTNARSGDVLVAALQGYGVDTISIKSESTLLFYLRRNSIQLQEVVVRDSLKTPAEQLKQAQEEYNTIYTKGAVKDVFTMGGSNGGGGAGLSINALYNLLSKEGKNARMLQKIIERDYRDAMIEYRFTKTLVNNVTGLSGAKLTDFKQQYKPGYYFILEANDYELIQYIKKSYQSYLENPAANRLGPLKGSAQ</sequence>
<gene>
    <name evidence="2" type="ORF">SAMN05661099_2501</name>
</gene>